<reference evidence="3" key="2">
    <citation type="journal article" date="2009" name="Genome Res.">
        <title>Comparative genomic analyses of the human fungal pathogens Coccidioides and their relatives.</title>
        <authorList>
            <person name="Sharpton T.J."/>
            <person name="Stajich J.E."/>
            <person name="Rounsley S.D."/>
            <person name="Gardner M.J."/>
            <person name="Wortman J.R."/>
            <person name="Jordar V.S."/>
            <person name="Maiti R."/>
            <person name="Kodira C.D."/>
            <person name="Neafsey D.E."/>
            <person name="Zeng Q."/>
            <person name="Hung C.-Y."/>
            <person name="McMahan C."/>
            <person name="Muszewska A."/>
            <person name="Grynberg M."/>
            <person name="Mandel M.A."/>
            <person name="Kellner E.M."/>
            <person name="Barker B.M."/>
            <person name="Galgiani J.N."/>
            <person name="Orbach M.J."/>
            <person name="Kirkland T.N."/>
            <person name="Cole G.T."/>
            <person name="Henn M.R."/>
            <person name="Birren B.W."/>
            <person name="Taylor J.W."/>
        </authorList>
    </citation>
    <scope>NUCLEOTIDE SEQUENCE [LARGE SCALE GENOMIC DNA]</scope>
    <source>
        <strain evidence="3">RMSCC 3488</strain>
    </source>
</reference>
<evidence type="ECO:0000313" key="3">
    <source>
        <dbReference type="Proteomes" id="UP000054567"/>
    </source>
</evidence>
<protein>
    <submittedName>
        <fullName evidence="2">Uncharacterized protein</fullName>
    </submittedName>
</protein>
<dbReference type="AlphaFoldDB" id="A0A0J6FDU6"/>
<dbReference type="EMBL" id="DS268110">
    <property type="protein sequence ID" value="KMM67054.1"/>
    <property type="molecule type" value="Genomic_DNA"/>
</dbReference>
<feature type="compositionally biased region" description="Polar residues" evidence="1">
    <location>
        <begin position="1"/>
        <end position="15"/>
    </location>
</feature>
<reference evidence="2 3" key="1">
    <citation type="submission" date="2007-06" db="EMBL/GenBank/DDBJ databases">
        <title>The Genome Sequence of Coccidioides posadasii RMSCC_3488.</title>
        <authorList>
            <consortium name="Coccidioides Genome Resources Consortium"/>
            <consortium name="The Broad Institute Genome Sequencing Platform"/>
            <person name="Henn M.R."/>
            <person name="Sykes S."/>
            <person name="Young S."/>
            <person name="Jaffe D."/>
            <person name="Berlin A."/>
            <person name="Alvarez P."/>
            <person name="Butler J."/>
            <person name="Gnerre S."/>
            <person name="Grabherr M."/>
            <person name="Mauceli E."/>
            <person name="Brockman W."/>
            <person name="Kodira C."/>
            <person name="Alvarado L."/>
            <person name="Zeng Q."/>
            <person name="Crawford M."/>
            <person name="Antoine C."/>
            <person name="Devon K."/>
            <person name="Galgiani J."/>
            <person name="Orsborn K."/>
            <person name="Lewis M.L."/>
            <person name="Nusbaum C."/>
            <person name="Galagan J."/>
            <person name="Birren B."/>
        </authorList>
    </citation>
    <scope>NUCLEOTIDE SEQUENCE [LARGE SCALE GENOMIC DNA]</scope>
    <source>
        <strain evidence="2 3">RMSCC 3488</strain>
    </source>
</reference>
<dbReference type="VEuPathDB" id="FungiDB:CPAG_03390"/>
<proteinExistence type="predicted"/>
<organism evidence="2 3">
    <name type="scientific">Coccidioides posadasii RMSCC 3488</name>
    <dbReference type="NCBI Taxonomy" id="454284"/>
    <lineage>
        <taxon>Eukaryota</taxon>
        <taxon>Fungi</taxon>
        <taxon>Dikarya</taxon>
        <taxon>Ascomycota</taxon>
        <taxon>Pezizomycotina</taxon>
        <taxon>Eurotiomycetes</taxon>
        <taxon>Eurotiomycetidae</taxon>
        <taxon>Onygenales</taxon>
        <taxon>Onygenaceae</taxon>
        <taxon>Coccidioides</taxon>
    </lineage>
</organism>
<accession>A0A0J6FDU6</accession>
<name>A0A0J6FDU6_COCPO</name>
<reference evidence="3" key="3">
    <citation type="journal article" date="2010" name="Genome Res.">
        <title>Population genomic sequencing of Coccidioides fungi reveals recent hybridization and transposon control.</title>
        <authorList>
            <person name="Neafsey D.E."/>
            <person name="Barker B.M."/>
            <person name="Sharpton T.J."/>
            <person name="Stajich J.E."/>
            <person name="Park D.J."/>
            <person name="Whiston E."/>
            <person name="Hung C.-Y."/>
            <person name="McMahan C."/>
            <person name="White J."/>
            <person name="Sykes S."/>
            <person name="Heiman D."/>
            <person name="Young S."/>
            <person name="Zeng Q."/>
            <person name="Abouelleil A."/>
            <person name="Aftuck L."/>
            <person name="Bessette D."/>
            <person name="Brown A."/>
            <person name="FitzGerald M."/>
            <person name="Lui A."/>
            <person name="Macdonald J.P."/>
            <person name="Priest M."/>
            <person name="Orbach M.J."/>
            <person name="Galgiani J.N."/>
            <person name="Kirkland T.N."/>
            <person name="Cole G.T."/>
            <person name="Birren B.W."/>
            <person name="Henn M.R."/>
            <person name="Taylor J.W."/>
            <person name="Rounsley S.D."/>
        </authorList>
    </citation>
    <scope>NUCLEOTIDE SEQUENCE [LARGE SCALE GENOMIC DNA]</scope>
    <source>
        <strain evidence="3">RMSCC 3488</strain>
    </source>
</reference>
<evidence type="ECO:0000256" key="1">
    <source>
        <dbReference type="SAM" id="MobiDB-lite"/>
    </source>
</evidence>
<sequence length="116" mass="12595">MNSASKGQLPFWNNGSTGGPQRASPGLRVGVNMAFALGIRPTCRGESRPFQLMFVGALGPMGVDTGVKKSTHFSLRTCVKPLNLVLHSVRFCDLSAEVRRTEESTCRNKHVDGEAY</sequence>
<evidence type="ECO:0000313" key="2">
    <source>
        <dbReference type="EMBL" id="KMM67054.1"/>
    </source>
</evidence>
<feature type="region of interest" description="Disordered" evidence="1">
    <location>
        <begin position="1"/>
        <end position="24"/>
    </location>
</feature>
<gene>
    <name evidence="2" type="ORF">CPAG_03390</name>
</gene>
<dbReference type="Proteomes" id="UP000054567">
    <property type="component" value="Unassembled WGS sequence"/>
</dbReference>